<dbReference type="InterPro" id="IPR005073">
    <property type="entry name" value="Peptidase_M74"/>
</dbReference>
<keyword evidence="1" id="KW-0645">Protease</keyword>
<dbReference type="CDD" id="cd00118">
    <property type="entry name" value="LysM"/>
    <property type="match status" value="1"/>
</dbReference>
<dbReference type="PROSITE" id="PS51782">
    <property type="entry name" value="LYSM"/>
    <property type="match status" value="1"/>
</dbReference>
<evidence type="ECO:0000256" key="8">
    <source>
        <dbReference type="SAM" id="MobiDB-lite"/>
    </source>
</evidence>
<dbReference type="SMART" id="SM00257">
    <property type="entry name" value="LysM"/>
    <property type="match status" value="1"/>
</dbReference>
<dbReference type="Pfam" id="PF01476">
    <property type="entry name" value="LysM"/>
    <property type="match status" value="1"/>
</dbReference>
<feature type="compositionally biased region" description="Acidic residues" evidence="8">
    <location>
        <begin position="62"/>
        <end position="85"/>
    </location>
</feature>
<dbReference type="RefSeq" id="WP_271920050.1">
    <property type="nucleotide sequence ID" value="NZ_JAQNDO010000001.1"/>
</dbReference>
<keyword evidence="12" id="KW-1185">Reference proteome</keyword>
<dbReference type="InterPro" id="IPR036779">
    <property type="entry name" value="LysM_dom_sf"/>
</dbReference>
<dbReference type="Pfam" id="PF03411">
    <property type="entry name" value="Peptidase_M74"/>
    <property type="match status" value="1"/>
</dbReference>
<organism evidence="11 12">
    <name type="scientific">Polyangium mundeleinium</name>
    <dbReference type="NCBI Taxonomy" id="2995306"/>
    <lineage>
        <taxon>Bacteria</taxon>
        <taxon>Pseudomonadati</taxon>
        <taxon>Myxococcota</taxon>
        <taxon>Polyangia</taxon>
        <taxon>Polyangiales</taxon>
        <taxon>Polyangiaceae</taxon>
        <taxon>Polyangium</taxon>
    </lineage>
</organism>
<evidence type="ECO:0000256" key="5">
    <source>
        <dbReference type="ARBA" id="ARBA00022801"/>
    </source>
</evidence>
<feature type="compositionally biased region" description="Pro residues" evidence="8">
    <location>
        <begin position="93"/>
        <end position="103"/>
    </location>
</feature>
<proteinExistence type="predicted"/>
<gene>
    <name evidence="11" type="ORF">POL67_21845</name>
</gene>
<dbReference type="Gene3D" id="3.30.1380.10">
    <property type="match status" value="1"/>
</dbReference>
<feature type="region of interest" description="Disordered" evidence="8">
    <location>
        <begin position="41"/>
        <end position="104"/>
    </location>
</feature>
<evidence type="ECO:0000256" key="9">
    <source>
        <dbReference type="SAM" id="SignalP"/>
    </source>
</evidence>
<feature type="compositionally biased region" description="Low complexity" evidence="8">
    <location>
        <begin position="41"/>
        <end position="58"/>
    </location>
</feature>
<feature type="signal peptide" evidence="9">
    <location>
        <begin position="1"/>
        <end position="24"/>
    </location>
</feature>
<feature type="chain" id="PRO_5045328385" evidence="9">
    <location>
        <begin position="25"/>
        <end position="415"/>
    </location>
</feature>
<evidence type="ECO:0000256" key="2">
    <source>
        <dbReference type="ARBA" id="ARBA00022723"/>
    </source>
</evidence>
<feature type="compositionally biased region" description="Pro residues" evidence="8">
    <location>
        <begin position="379"/>
        <end position="388"/>
    </location>
</feature>
<sequence>MRRWFFGLIFLVFPGCAATAPAEAGPKTGGRAPILVQPVQATAPKPAPSAMPAATNEPAADHDDDDDEEGPDDDEAEAAEAEGPETEAAAATPKPPPPKPPSPLLALSVTQLEARYRSDPASVGPLSLGATNAGALVNGVQMPKSEKWIVQDPSCAWGTQETVDGIARSIEKVAAEHPGAPPLAIGHISSKKGGHLSPHRSHQSGRDVDLGYYHNPPKTTFVRATEANLDIERTFALVKTIVSETDVELVLIDTAVQRLLVAHARRLGEDEAWLDQVFQVRGKHPRPVVRHARGHGNHLHVRFVSPVAQELGRRAGSFLRREKIAPPHVADAVVMHKARSGDTLQILARRYGTTVEAIQGANGLRTIDIKMGRTYRIPVPKPPAPPKAPAVSKRRAAPPPRAAAGATRGPTAHGR</sequence>
<protein>
    <submittedName>
        <fullName evidence="11">Penicillin-insensitive murein endopeptidase</fullName>
    </submittedName>
</protein>
<feature type="region of interest" description="Disordered" evidence="8">
    <location>
        <begin position="186"/>
        <end position="209"/>
    </location>
</feature>
<keyword evidence="4" id="KW-0574">Periplasm</keyword>
<feature type="compositionally biased region" description="Basic residues" evidence="8">
    <location>
        <begin position="189"/>
        <end position="203"/>
    </location>
</feature>
<dbReference type="SUPFAM" id="SSF54106">
    <property type="entry name" value="LysM domain"/>
    <property type="match status" value="1"/>
</dbReference>
<name>A0ABT5ERZ9_9BACT</name>
<keyword evidence="3 9" id="KW-0732">Signal</keyword>
<keyword evidence="5" id="KW-0378">Hydrolase</keyword>
<keyword evidence="7" id="KW-0482">Metalloprotease</keyword>
<evidence type="ECO:0000313" key="11">
    <source>
        <dbReference type="EMBL" id="MDC0743988.1"/>
    </source>
</evidence>
<evidence type="ECO:0000313" key="12">
    <source>
        <dbReference type="Proteomes" id="UP001221411"/>
    </source>
</evidence>
<dbReference type="InterPro" id="IPR018392">
    <property type="entry name" value="LysM"/>
</dbReference>
<evidence type="ECO:0000256" key="6">
    <source>
        <dbReference type="ARBA" id="ARBA00022833"/>
    </source>
</evidence>
<evidence type="ECO:0000256" key="4">
    <source>
        <dbReference type="ARBA" id="ARBA00022764"/>
    </source>
</evidence>
<dbReference type="Proteomes" id="UP001221411">
    <property type="component" value="Unassembled WGS sequence"/>
</dbReference>
<reference evidence="11 12" key="1">
    <citation type="submission" date="2022-11" db="EMBL/GenBank/DDBJ databases">
        <title>Minimal conservation of predation-associated metabolite biosynthetic gene clusters underscores biosynthetic potential of Myxococcota including descriptions for ten novel species: Archangium lansinium sp. nov., Myxococcus landrumus sp. nov., Nannocystis bai.</title>
        <authorList>
            <person name="Ahearne A."/>
            <person name="Stevens C."/>
            <person name="Dowd S."/>
        </authorList>
    </citation>
    <scope>NUCLEOTIDE SEQUENCE [LARGE SCALE GENOMIC DNA]</scope>
    <source>
        <strain evidence="11 12">RJM3</strain>
    </source>
</reference>
<feature type="compositionally biased region" description="Low complexity" evidence="8">
    <location>
        <begin position="402"/>
        <end position="415"/>
    </location>
</feature>
<evidence type="ECO:0000256" key="3">
    <source>
        <dbReference type="ARBA" id="ARBA00022729"/>
    </source>
</evidence>
<evidence type="ECO:0000256" key="1">
    <source>
        <dbReference type="ARBA" id="ARBA00022670"/>
    </source>
</evidence>
<dbReference type="InterPro" id="IPR009045">
    <property type="entry name" value="Zn_M74/Hedgehog-like"/>
</dbReference>
<keyword evidence="6" id="KW-0862">Zinc</keyword>
<keyword evidence="2" id="KW-0479">Metal-binding</keyword>
<evidence type="ECO:0000256" key="7">
    <source>
        <dbReference type="ARBA" id="ARBA00023049"/>
    </source>
</evidence>
<feature type="domain" description="LysM" evidence="10">
    <location>
        <begin position="334"/>
        <end position="377"/>
    </location>
</feature>
<feature type="region of interest" description="Disordered" evidence="8">
    <location>
        <begin position="376"/>
        <end position="415"/>
    </location>
</feature>
<comment type="caution">
    <text evidence="11">The sequence shown here is derived from an EMBL/GenBank/DDBJ whole genome shotgun (WGS) entry which is preliminary data.</text>
</comment>
<accession>A0ABT5ERZ9</accession>
<dbReference type="SUPFAM" id="SSF55166">
    <property type="entry name" value="Hedgehog/DD-peptidase"/>
    <property type="match status" value="1"/>
</dbReference>
<dbReference type="Gene3D" id="3.10.350.10">
    <property type="entry name" value="LysM domain"/>
    <property type="match status" value="1"/>
</dbReference>
<evidence type="ECO:0000259" key="10">
    <source>
        <dbReference type="PROSITE" id="PS51782"/>
    </source>
</evidence>
<dbReference type="EMBL" id="JAQNDO010000001">
    <property type="protein sequence ID" value="MDC0743988.1"/>
    <property type="molecule type" value="Genomic_DNA"/>
</dbReference>